<sequence length="217" mass="24081">MGNALETEQGTSKTTLDEWEEDRKMIDFTDELRSKISTTDLEELYMNEKWEGALVVKVLGRRVSYPVLEWDANQVESVEGDVAAKESKREQRRSEAGCGKEQASPDIGDAEMRGAKATFGPWCRETKVSSASGARGAFQGEESAENGRKEISGNTGRENHGTDKLLLFNAVKEANKKERASIRGVTRARWAEQQARPELLGRVTAQAVQANEEIKTT</sequence>
<evidence type="ECO:0008006" key="4">
    <source>
        <dbReference type="Google" id="ProtNLM"/>
    </source>
</evidence>
<evidence type="ECO:0000256" key="1">
    <source>
        <dbReference type="SAM" id="MobiDB-lite"/>
    </source>
</evidence>
<feature type="region of interest" description="Disordered" evidence="1">
    <location>
        <begin position="130"/>
        <end position="163"/>
    </location>
</feature>
<comment type="caution">
    <text evidence="2">The sequence shown here is derived from an EMBL/GenBank/DDBJ whole genome shotgun (WGS) entry which is preliminary data.</text>
</comment>
<reference evidence="2 3" key="1">
    <citation type="submission" date="2017-11" db="EMBL/GenBank/DDBJ databases">
        <title>De-novo sequencing of pomegranate (Punica granatum L.) genome.</title>
        <authorList>
            <person name="Akparov Z."/>
            <person name="Amiraslanov A."/>
            <person name="Hajiyeva S."/>
            <person name="Abbasov M."/>
            <person name="Kaur K."/>
            <person name="Hamwieh A."/>
            <person name="Solovyev V."/>
            <person name="Salamov A."/>
            <person name="Braich B."/>
            <person name="Kosarev P."/>
            <person name="Mahmoud A."/>
            <person name="Hajiyev E."/>
            <person name="Babayeva S."/>
            <person name="Izzatullayeva V."/>
            <person name="Mammadov A."/>
            <person name="Mammadov A."/>
            <person name="Sharifova S."/>
            <person name="Ojaghi J."/>
            <person name="Eynullazada K."/>
            <person name="Bayramov B."/>
            <person name="Abdulazimova A."/>
            <person name="Shahmuradov I."/>
        </authorList>
    </citation>
    <scope>NUCLEOTIDE SEQUENCE [LARGE SCALE GENOMIC DNA]</scope>
    <source>
        <strain evidence="3">cv. AG2017</strain>
        <tissue evidence="2">Leaf</tissue>
    </source>
</reference>
<dbReference type="EMBL" id="PGOL01000048">
    <property type="protein sequence ID" value="PKI78439.1"/>
    <property type="molecule type" value="Genomic_DNA"/>
</dbReference>
<gene>
    <name evidence="2" type="ORF">CRG98_001151</name>
</gene>
<feature type="region of interest" description="Disordered" evidence="1">
    <location>
        <begin position="77"/>
        <end position="114"/>
    </location>
</feature>
<feature type="compositionally biased region" description="Basic and acidic residues" evidence="1">
    <location>
        <begin position="82"/>
        <end position="95"/>
    </location>
</feature>
<organism evidence="2 3">
    <name type="scientific">Punica granatum</name>
    <name type="common">Pomegranate</name>
    <dbReference type="NCBI Taxonomy" id="22663"/>
    <lineage>
        <taxon>Eukaryota</taxon>
        <taxon>Viridiplantae</taxon>
        <taxon>Streptophyta</taxon>
        <taxon>Embryophyta</taxon>
        <taxon>Tracheophyta</taxon>
        <taxon>Spermatophyta</taxon>
        <taxon>Magnoliopsida</taxon>
        <taxon>eudicotyledons</taxon>
        <taxon>Gunneridae</taxon>
        <taxon>Pentapetalae</taxon>
        <taxon>rosids</taxon>
        <taxon>malvids</taxon>
        <taxon>Myrtales</taxon>
        <taxon>Lythraceae</taxon>
        <taxon>Punica</taxon>
    </lineage>
</organism>
<dbReference type="AlphaFoldDB" id="A0A2I0LCN8"/>
<feature type="compositionally biased region" description="Basic and acidic residues" evidence="1">
    <location>
        <begin position="145"/>
        <end position="163"/>
    </location>
</feature>
<feature type="compositionally biased region" description="Polar residues" evidence="1">
    <location>
        <begin position="1"/>
        <end position="14"/>
    </location>
</feature>
<keyword evidence="3" id="KW-1185">Reference proteome</keyword>
<dbReference type="Proteomes" id="UP000233551">
    <property type="component" value="Unassembled WGS sequence"/>
</dbReference>
<evidence type="ECO:0000313" key="2">
    <source>
        <dbReference type="EMBL" id="PKI78439.1"/>
    </source>
</evidence>
<protein>
    <recommendedName>
        <fullName evidence="4">DUF4283 domain-containing protein</fullName>
    </recommendedName>
</protein>
<evidence type="ECO:0000313" key="3">
    <source>
        <dbReference type="Proteomes" id="UP000233551"/>
    </source>
</evidence>
<accession>A0A2I0LCN8</accession>
<feature type="region of interest" description="Disordered" evidence="1">
    <location>
        <begin position="1"/>
        <end position="20"/>
    </location>
</feature>
<proteinExistence type="predicted"/>
<name>A0A2I0LCN8_PUNGR</name>